<dbReference type="RefSeq" id="WP_057835878.1">
    <property type="nucleotide sequence ID" value="NZ_LLXZ01000087.1"/>
</dbReference>
<name>A0A0R3LKV8_9BRAD</name>
<comment type="caution">
    <text evidence="1">The sequence shown here is derived from an EMBL/GenBank/DDBJ whole genome shotgun (WGS) entry which is preliminary data.</text>
</comment>
<dbReference type="OrthoDB" id="9928186at2"/>
<sequence length="82" mass="8554">MNALVGSKAALKSGYCGVNRTIPVLRRAKAQAEAGPLMLMMRRENMGLSIAANRGISKPGASCLSIAGGQMDTHPWAGIGRD</sequence>
<accession>A0A0R3LKV8</accession>
<evidence type="ECO:0000313" key="2">
    <source>
        <dbReference type="Proteomes" id="UP000050863"/>
    </source>
</evidence>
<proteinExistence type="predicted"/>
<organism evidence="1 2">
    <name type="scientific">Bradyrhizobium jicamae</name>
    <dbReference type="NCBI Taxonomy" id="280332"/>
    <lineage>
        <taxon>Bacteria</taxon>
        <taxon>Pseudomonadati</taxon>
        <taxon>Pseudomonadota</taxon>
        <taxon>Alphaproteobacteria</taxon>
        <taxon>Hyphomicrobiales</taxon>
        <taxon>Nitrobacteraceae</taxon>
        <taxon>Bradyrhizobium</taxon>
    </lineage>
</organism>
<keyword evidence="2" id="KW-1185">Reference proteome</keyword>
<gene>
    <name evidence="1" type="ORF">CQ12_20545</name>
</gene>
<evidence type="ECO:0000313" key="1">
    <source>
        <dbReference type="EMBL" id="KRR08401.1"/>
    </source>
</evidence>
<dbReference type="AlphaFoldDB" id="A0A0R3LKV8"/>
<reference evidence="1 2" key="1">
    <citation type="submission" date="2014-03" db="EMBL/GenBank/DDBJ databases">
        <title>Bradyrhizobium valentinum sp. nov., isolated from effective nodules of Lupinus mariae-josephae, a lupine endemic of basic-lime soils in Eastern Spain.</title>
        <authorList>
            <person name="Duran D."/>
            <person name="Rey L."/>
            <person name="Navarro A."/>
            <person name="Busquets A."/>
            <person name="Imperial J."/>
            <person name="Ruiz-Argueso T."/>
        </authorList>
    </citation>
    <scope>NUCLEOTIDE SEQUENCE [LARGE SCALE GENOMIC DNA]</scope>
    <source>
        <strain evidence="1 2">PAC68</strain>
    </source>
</reference>
<dbReference type="EMBL" id="LLXZ01000087">
    <property type="protein sequence ID" value="KRR08401.1"/>
    <property type="molecule type" value="Genomic_DNA"/>
</dbReference>
<dbReference type="Proteomes" id="UP000050863">
    <property type="component" value="Unassembled WGS sequence"/>
</dbReference>
<protein>
    <submittedName>
        <fullName evidence="1">Uncharacterized protein</fullName>
    </submittedName>
</protein>